<keyword evidence="2" id="KW-1185">Reference proteome</keyword>
<evidence type="ECO:0000313" key="1">
    <source>
        <dbReference type="EMBL" id="KZE74380.1"/>
    </source>
</evidence>
<evidence type="ECO:0000313" key="2">
    <source>
        <dbReference type="Proteomes" id="UP000076563"/>
    </source>
</evidence>
<protein>
    <submittedName>
        <fullName evidence="1">Uncharacterized protein</fullName>
    </submittedName>
</protein>
<name>A0A163V5U4_9BACL</name>
<dbReference type="EMBL" id="LQRA01000078">
    <property type="protein sequence ID" value="KZE74380.1"/>
    <property type="molecule type" value="Genomic_DNA"/>
</dbReference>
<dbReference type="AlphaFoldDB" id="A0A163V5U4"/>
<gene>
    <name evidence="1" type="ORF">AV654_29255</name>
</gene>
<dbReference type="OrthoDB" id="2973743at2"/>
<accession>A0A163V5U4</accession>
<organism evidence="1 2">
    <name type="scientific">Paenibacillus elgii</name>
    <dbReference type="NCBI Taxonomy" id="189691"/>
    <lineage>
        <taxon>Bacteria</taxon>
        <taxon>Bacillati</taxon>
        <taxon>Bacillota</taxon>
        <taxon>Bacilli</taxon>
        <taxon>Bacillales</taxon>
        <taxon>Paenibacillaceae</taxon>
        <taxon>Paenibacillus</taxon>
    </lineage>
</organism>
<sequence length="549" mass="64881">MISNDSMKDKIYVYDVFTELYDSENEQFRLLPNELYLYCFLYRNRSHDYITKINVESIHQSMPVKFKPSKATKNRVEIKKNLLSLRSRGIIHYDLEAESLYSKSGNYKSLDITFEKFTERKGYLQVPYSDFDSMDNIEYFYIKVAVERFKNVKTNSGYYGRWISENEFGKLLGTTGKTFQNKANQMIAKGLLYKASGRKKGNSNEQDKNVYNVIPFGFESKKIAGTSNQNEPDVNEIVPPNETKQTIIPEFIEVSISHGKNKVSLTHKFNTTNLKADIFKWGSDMGYEHYYFAYKYKDTEPQTYVQYQRRRKVMESKGGTFTQHDLQFAEDMKWEKILAVREQKRKLAEEHGYFFIFENDTFGTIKDITDWGHFKFKDIGTDALNTLDLDDEDEVEKKQFVMEKIKETKQLDKQALIKILQEYSNNNDLVITREVEPDKPFVYKRKKDDFDISHLLDDEPKKKQTEWEFPSEEEIREVNSSDQLEDFSELETDDPCLKIFVDIDKEAKENILNYDDIDPFDEKETPVKRSPHNAWLHELKAKRQVNKNR</sequence>
<dbReference type="RefSeq" id="WP_063185666.1">
    <property type="nucleotide sequence ID" value="NZ_LQRA01000078.1"/>
</dbReference>
<dbReference type="Proteomes" id="UP000076563">
    <property type="component" value="Unassembled WGS sequence"/>
</dbReference>
<comment type="caution">
    <text evidence="1">The sequence shown here is derived from an EMBL/GenBank/DDBJ whole genome shotgun (WGS) entry which is preliminary data.</text>
</comment>
<reference evidence="2" key="1">
    <citation type="submission" date="2016-01" db="EMBL/GenBank/DDBJ databases">
        <title>Draft genome of Chromobacterium sp. F49.</title>
        <authorList>
            <person name="Hong K.W."/>
        </authorList>
    </citation>
    <scope>NUCLEOTIDE SEQUENCE [LARGE SCALE GENOMIC DNA]</scope>
    <source>
        <strain evidence="2">M63</strain>
    </source>
</reference>
<proteinExistence type="predicted"/>